<accession>A0A2U3Q6I2</accession>
<evidence type="ECO:0000313" key="2">
    <source>
        <dbReference type="Proteomes" id="UP000246085"/>
    </source>
</evidence>
<dbReference type="AlphaFoldDB" id="A0A2U3Q6I2"/>
<evidence type="ECO:0000313" key="1">
    <source>
        <dbReference type="EMBL" id="SPP97022.1"/>
    </source>
</evidence>
<sequence>MRDLRWRPDAFADGSWLDRRPPEAAERVLVRTSPVALWASPIGGERELAADFLPEYLWLAARPVAFDDALGALERVALGCIVADADGDVVVEGQTVVARVVWSA</sequence>
<dbReference type="Proteomes" id="UP000246085">
    <property type="component" value="Chromosome BRAD3257"/>
</dbReference>
<organism evidence="1 2">
    <name type="scientific">Bradyrhizobium vignae</name>
    <dbReference type="NCBI Taxonomy" id="1549949"/>
    <lineage>
        <taxon>Bacteria</taxon>
        <taxon>Pseudomonadati</taxon>
        <taxon>Pseudomonadota</taxon>
        <taxon>Alphaproteobacteria</taxon>
        <taxon>Hyphomicrobiales</taxon>
        <taxon>Nitrobacteraceae</taxon>
        <taxon>Bradyrhizobium</taxon>
    </lineage>
</organism>
<dbReference type="EMBL" id="LS398110">
    <property type="protein sequence ID" value="SPP97022.1"/>
    <property type="molecule type" value="Genomic_DNA"/>
</dbReference>
<gene>
    <name evidence="1" type="ORF">BRAD3257_6104</name>
</gene>
<name>A0A2U3Q6I2_9BRAD</name>
<protein>
    <submittedName>
        <fullName evidence="1">Uncharacterized protein</fullName>
    </submittedName>
</protein>
<reference evidence="1 2" key="1">
    <citation type="submission" date="2018-03" db="EMBL/GenBank/DDBJ databases">
        <authorList>
            <person name="Gully D."/>
        </authorList>
    </citation>
    <scope>NUCLEOTIDE SEQUENCE [LARGE SCALE GENOMIC DNA]</scope>
    <source>
        <strain evidence="1">ORS3257</strain>
    </source>
</reference>
<dbReference type="KEGG" id="bvz:BRAD3257_6104"/>
<proteinExistence type="predicted"/>